<dbReference type="SUPFAM" id="SSF46785">
    <property type="entry name" value="Winged helix' DNA-binding domain"/>
    <property type="match status" value="1"/>
</dbReference>
<dbReference type="GO" id="GO:0003700">
    <property type="term" value="F:DNA-binding transcription factor activity"/>
    <property type="evidence" value="ECO:0007669"/>
    <property type="project" value="InterPro"/>
</dbReference>
<keyword evidence="2" id="KW-0805">Transcription regulation</keyword>
<dbReference type="Pfam" id="PF03466">
    <property type="entry name" value="LysR_substrate"/>
    <property type="match status" value="1"/>
</dbReference>
<dbReference type="EMBL" id="JADRCQ010000001">
    <property type="protein sequence ID" value="MBK5071713.1"/>
    <property type="molecule type" value="Genomic_DNA"/>
</dbReference>
<feature type="domain" description="HTH lysR-type" evidence="5">
    <location>
        <begin position="5"/>
        <end position="62"/>
    </location>
</feature>
<evidence type="ECO:0000256" key="2">
    <source>
        <dbReference type="ARBA" id="ARBA00023015"/>
    </source>
</evidence>
<keyword evidence="9" id="KW-1185">Reference proteome</keyword>
<gene>
    <name evidence="7" type="ORF">I2492_01615</name>
    <name evidence="6" type="ORF">I2493_01615</name>
</gene>
<dbReference type="Proteomes" id="UP001296969">
    <property type="component" value="Unassembled WGS sequence"/>
</dbReference>
<evidence type="ECO:0000313" key="9">
    <source>
        <dbReference type="Proteomes" id="UP001296969"/>
    </source>
</evidence>
<dbReference type="SUPFAM" id="SSF53850">
    <property type="entry name" value="Periplasmic binding protein-like II"/>
    <property type="match status" value="1"/>
</dbReference>
<keyword evidence="4" id="KW-0804">Transcription</keyword>
<reference evidence="7 9" key="1">
    <citation type="submission" date="2020-11" db="EMBL/GenBank/DDBJ databases">
        <title>Insectihabitans protaetiae gen. nov. sp. nov. and Insectihabitans allomyrinae sp. nov., isolated from larvae of Protaetia brevitarsis seulensis and Allomyrina dichotoma, respectively.</title>
        <authorList>
            <person name="Lee S.D."/>
            <person name="Byeon Y.-S."/>
            <person name="Kim S.-M."/>
            <person name="Yang H.L."/>
            <person name="Kim I.S."/>
        </authorList>
    </citation>
    <scope>NUCLEOTIDE SEQUENCE</scope>
    <source>
        <strain evidence="7">CWB-B4</strain>
        <strain evidence="6 9">CWB-B43</strain>
    </source>
</reference>
<name>A0A9D7FQJ5_9GAMM</name>
<dbReference type="GO" id="GO:0003677">
    <property type="term" value="F:DNA binding"/>
    <property type="evidence" value="ECO:0007669"/>
    <property type="project" value="UniProtKB-KW"/>
</dbReference>
<evidence type="ECO:0000313" key="8">
    <source>
        <dbReference type="Proteomes" id="UP000807542"/>
    </source>
</evidence>
<dbReference type="InterPro" id="IPR005119">
    <property type="entry name" value="LysR_subst-bd"/>
</dbReference>
<dbReference type="InterPro" id="IPR036390">
    <property type="entry name" value="WH_DNA-bd_sf"/>
</dbReference>
<proteinExistence type="inferred from homology"/>
<dbReference type="InterPro" id="IPR050389">
    <property type="entry name" value="LysR-type_TF"/>
</dbReference>
<dbReference type="InterPro" id="IPR036388">
    <property type="entry name" value="WH-like_DNA-bd_sf"/>
</dbReference>
<evidence type="ECO:0000313" key="7">
    <source>
        <dbReference type="EMBL" id="MBK5175022.1"/>
    </source>
</evidence>
<dbReference type="Gene3D" id="1.10.10.10">
    <property type="entry name" value="Winged helix-like DNA-binding domain superfamily/Winged helix DNA-binding domain"/>
    <property type="match status" value="1"/>
</dbReference>
<dbReference type="Proteomes" id="UP000807542">
    <property type="component" value="Unassembled WGS sequence"/>
</dbReference>
<dbReference type="PANTHER" id="PTHR30118">
    <property type="entry name" value="HTH-TYPE TRANSCRIPTIONAL REGULATOR LEUO-RELATED"/>
    <property type="match status" value="1"/>
</dbReference>
<evidence type="ECO:0000256" key="1">
    <source>
        <dbReference type="ARBA" id="ARBA00009437"/>
    </source>
</evidence>
<dbReference type="Gene3D" id="3.40.190.10">
    <property type="entry name" value="Periplasmic binding protein-like II"/>
    <property type="match status" value="2"/>
</dbReference>
<evidence type="ECO:0000313" key="6">
    <source>
        <dbReference type="EMBL" id="MBK5071713.1"/>
    </source>
</evidence>
<evidence type="ECO:0000259" key="5">
    <source>
        <dbReference type="PROSITE" id="PS50931"/>
    </source>
</evidence>
<organism evidence="7 8">
    <name type="scientific">Limnobaculum xujianqingii</name>
    <dbReference type="NCBI Taxonomy" id="2738837"/>
    <lineage>
        <taxon>Bacteria</taxon>
        <taxon>Pseudomonadati</taxon>
        <taxon>Pseudomonadota</taxon>
        <taxon>Gammaproteobacteria</taxon>
        <taxon>Enterobacterales</taxon>
        <taxon>Budviciaceae</taxon>
        <taxon>Limnobaculum</taxon>
    </lineage>
</organism>
<keyword evidence="3" id="KW-0238">DNA-binding</keyword>
<protein>
    <submittedName>
        <fullName evidence="7">LysR family transcriptional regulator</fullName>
    </submittedName>
</protein>
<comment type="caution">
    <text evidence="7">The sequence shown here is derived from an EMBL/GenBank/DDBJ whole genome shotgun (WGS) entry which is preliminary data.</text>
</comment>
<accession>A0A9D7FQJ5</accession>
<dbReference type="Pfam" id="PF00126">
    <property type="entry name" value="HTH_1"/>
    <property type="match status" value="1"/>
</dbReference>
<dbReference type="PANTHER" id="PTHR30118:SF14">
    <property type="entry name" value="LYSR FAMILY TRANSCRIPTIONAL REGULATOR"/>
    <property type="match status" value="1"/>
</dbReference>
<evidence type="ECO:0000256" key="4">
    <source>
        <dbReference type="ARBA" id="ARBA00023163"/>
    </source>
</evidence>
<evidence type="ECO:0000256" key="3">
    <source>
        <dbReference type="ARBA" id="ARBA00023125"/>
    </source>
</evidence>
<sequence length="300" mass="33938">MQSKLDLNLARILCEIIDAGSVSAAAESLNTNISGISTGLNKLRKYHDNVLFFRQGNGMKPTALALELYKFYRPALSLFDEASKLNGDKLQLASPTKLRIATIALLDLLLVDKFLDEPDFCNGSSWDILAIPRDPATRIEHLRRKQVDIDIGVALPRDGALISYPLFNSRLVMVCKNDHPRIKQRITLEQYRKESLLGLISADEKFGKEIPIVQYSDNSLLFKQSRSSSMVNILLQVSTRESVTFVPSALAPWICQRFNLRLIEYDFVLNDTVTLYAHLHRAEKNNVMLKKIISFLSNLE</sequence>
<comment type="similarity">
    <text evidence="1">Belongs to the LysR transcriptional regulatory family.</text>
</comment>
<dbReference type="InterPro" id="IPR000847">
    <property type="entry name" value="LysR_HTH_N"/>
</dbReference>
<dbReference type="RefSeq" id="WP_228397018.1">
    <property type="nucleotide sequence ID" value="NZ_JADRCP010000001.1"/>
</dbReference>
<dbReference type="AlphaFoldDB" id="A0A9D7FQJ5"/>
<dbReference type="PROSITE" id="PS50931">
    <property type="entry name" value="HTH_LYSR"/>
    <property type="match status" value="1"/>
</dbReference>
<dbReference type="EMBL" id="JADRCP010000001">
    <property type="protein sequence ID" value="MBK5175022.1"/>
    <property type="molecule type" value="Genomic_DNA"/>
</dbReference>